<comment type="caution">
    <text evidence="1">The sequence shown here is derived from an EMBL/GenBank/DDBJ whole genome shotgun (WGS) entry which is preliminary data.</text>
</comment>
<dbReference type="EMBL" id="JAGQLJ010000046">
    <property type="protein sequence ID" value="MCA9381085.1"/>
    <property type="molecule type" value="Genomic_DNA"/>
</dbReference>
<protein>
    <submittedName>
        <fullName evidence="1">Uncharacterized protein</fullName>
    </submittedName>
</protein>
<reference evidence="1" key="2">
    <citation type="journal article" date="2021" name="Microbiome">
        <title>Successional dynamics and alternative stable states in a saline activated sludge microbial community over 9 years.</title>
        <authorList>
            <person name="Wang Y."/>
            <person name="Ye J."/>
            <person name="Ju F."/>
            <person name="Liu L."/>
            <person name="Boyd J.A."/>
            <person name="Deng Y."/>
            <person name="Parks D.H."/>
            <person name="Jiang X."/>
            <person name="Yin X."/>
            <person name="Woodcroft B.J."/>
            <person name="Tyson G.W."/>
            <person name="Hugenholtz P."/>
            <person name="Polz M.F."/>
            <person name="Zhang T."/>
        </authorList>
    </citation>
    <scope>NUCLEOTIDE SEQUENCE</scope>
    <source>
        <strain evidence="1">HKST-UBA13</strain>
    </source>
</reference>
<organism evidence="1 2">
    <name type="scientific">Candidatus Dojkabacteria bacterium</name>
    <dbReference type="NCBI Taxonomy" id="2099670"/>
    <lineage>
        <taxon>Bacteria</taxon>
        <taxon>Candidatus Dojkabacteria</taxon>
    </lineage>
</organism>
<proteinExistence type="predicted"/>
<evidence type="ECO:0000313" key="2">
    <source>
        <dbReference type="Proteomes" id="UP000775877"/>
    </source>
</evidence>
<reference evidence="1" key="1">
    <citation type="submission" date="2020-04" db="EMBL/GenBank/DDBJ databases">
        <authorList>
            <person name="Zhang T."/>
        </authorList>
    </citation>
    <scope>NUCLEOTIDE SEQUENCE</scope>
    <source>
        <strain evidence="1">HKST-UBA13</strain>
    </source>
</reference>
<evidence type="ECO:0000313" key="1">
    <source>
        <dbReference type="EMBL" id="MCA9381085.1"/>
    </source>
</evidence>
<dbReference type="AlphaFoldDB" id="A0A955I8W1"/>
<gene>
    <name evidence="1" type="ORF">KC678_02375</name>
</gene>
<name>A0A955I8W1_9BACT</name>
<accession>A0A955I8W1</accession>
<dbReference type="Proteomes" id="UP000775877">
    <property type="component" value="Unassembled WGS sequence"/>
</dbReference>
<sequence length="208" mass="23942">MIRKIVTNKILITLTTIICVVFSFANLFRYNYYSNINLSYRNESFILDLQNGEYIELTSRRDVITSKDFEEIRPFEYIIEPDITLNVQGIDFGFLFPKNIETINEEQIVKTTEIKRTSVNKITYSSTIEILGDISELSTYQTQIDYSAATSLTRNSNSPFVSDGICSIVVTTNDKLNIVQDENSTSFVIITKLQQKFEINFSLEVKCK</sequence>